<dbReference type="Proteomes" id="UP000015455">
    <property type="component" value="Unassembled WGS sequence"/>
</dbReference>
<feature type="region of interest" description="Disordered" evidence="1">
    <location>
        <begin position="62"/>
        <end position="124"/>
    </location>
</feature>
<feature type="compositionally biased region" description="Low complexity" evidence="1">
    <location>
        <begin position="106"/>
        <end position="116"/>
    </location>
</feature>
<keyword evidence="4" id="KW-1185">Reference proteome</keyword>
<gene>
    <name evidence="3" type="ORF">M622_00705</name>
</gene>
<protein>
    <recommendedName>
        <fullName evidence="5">PsiF repeat-containing protein</fullName>
    </recommendedName>
</protein>
<evidence type="ECO:0000256" key="1">
    <source>
        <dbReference type="SAM" id="MobiDB-lite"/>
    </source>
</evidence>
<comment type="caution">
    <text evidence="3">The sequence shown here is derived from an EMBL/GenBank/DDBJ whole genome shotgun (WGS) entry which is preliminary data.</text>
</comment>
<dbReference type="EMBL" id="ATJV01000001">
    <property type="protein sequence ID" value="EPZ17318.1"/>
    <property type="molecule type" value="Genomic_DNA"/>
</dbReference>
<feature type="chain" id="PRO_5004561909" description="PsiF repeat-containing protein" evidence="2">
    <location>
        <begin position="25"/>
        <end position="148"/>
    </location>
</feature>
<dbReference type="STRING" id="1348657.M622_00705"/>
<feature type="compositionally biased region" description="Low complexity" evidence="1">
    <location>
        <begin position="64"/>
        <end position="95"/>
    </location>
</feature>
<dbReference type="OrthoDB" id="8001925at2"/>
<dbReference type="RefSeq" id="WP_021247604.1">
    <property type="nucleotide sequence ID" value="NZ_ATJV01000001.1"/>
</dbReference>
<sequence length="148" mass="14880">MKNILSVLAASLALVSLTPTEALANPQHERMKRCNADAKAQSLKGDARKAFMSTCLKGKHDAGATTQAAVPAEPVAQPAASSGAATQPAVQAAAVKPDLSPVPGEAMPATATAPATSGDRKQACSQAAAEQSLTGAKRKAFIAECSKG</sequence>
<dbReference type="PATRIC" id="fig|1348657.5.peg.140"/>
<evidence type="ECO:0000256" key="2">
    <source>
        <dbReference type="SAM" id="SignalP"/>
    </source>
</evidence>
<dbReference type="InterPro" id="IPR011690">
    <property type="entry name" value="P_starv_induced_PsiF"/>
</dbReference>
<reference evidence="3 4" key="1">
    <citation type="submission" date="2013-06" db="EMBL/GenBank/DDBJ databases">
        <title>Draft genome sequence of Thauera terpenica.</title>
        <authorList>
            <person name="Liu B."/>
            <person name="Frostegard A.H."/>
            <person name="Shapleigh J.P."/>
        </authorList>
    </citation>
    <scope>NUCLEOTIDE SEQUENCE [LARGE SCALE GENOMIC DNA]</scope>
    <source>
        <strain evidence="3 4">58Eu</strain>
    </source>
</reference>
<organism evidence="3 4">
    <name type="scientific">Thauera terpenica 58Eu</name>
    <dbReference type="NCBI Taxonomy" id="1348657"/>
    <lineage>
        <taxon>Bacteria</taxon>
        <taxon>Pseudomonadati</taxon>
        <taxon>Pseudomonadota</taxon>
        <taxon>Betaproteobacteria</taxon>
        <taxon>Rhodocyclales</taxon>
        <taxon>Zoogloeaceae</taxon>
        <taxon>Thauera</taxon>
    </lineage>
</organism>
<evidence type="ECO:0000313" key="4">
    <source>
        <dbReference type="Proteomes" id="UP000015455"/>
    </source>
</evidence>
<evidence type="ECO:0008006" key="5">
    <source>
        <dbReference type="Google" id="ProtNLM"/>
    </source>
</evidence>
<name>T0B3E7_9RHOO</name>
<proteinExistence type="predicted"/>
<dbReference type="AlphaFoldDB" id="T0B3E7"/>
<accession>T0B3E7</accession>
<keyword evidence="2" id="KW-0732">Signal</keyword>
<feature type="signal peptide" evidence="2">
    <location>
        <begin position="1"/>
        <end position="24"/>
    </location>
</feature>
<evidence type="ECO:0000313" key="3">
    <source>
        <dbReference type="EMBL" id="EPZ17318.1"/>
    </source>
</evidence>
<dbReference type="Pfam" id="PF07769">
    <property type="entry name" value="PsiF_repeat"/>
    <property type="match status" value="2"/>
</dbReference>